<reference evidence="6 7" key="1">
    <citation type="journal article" date="2018" name="Evol. Lett.">
        <title>Horizontal gene cluster transfer increased hallucinogenic mushroom diversity.</title>
        <authorList>
            <person name="Reynolds H.T."/>
            <person name="Vijayakumar V."/>
            <person name="Gluck-Thaler E."/>
            <person name="Korotkin H.B."/>
            <person name="Matheny P.B."/>
            <person name="Slot J.C."/>
        </authorList>
    </citation>
    <scope>NUCLEOTIDE SEQUENCE [LARGE SCALE GENOMIC DNA]</scope>
    <source>
        <strain evidence="6 7">2629</strain>
    </source>
</reference>
<dbReference type="PROSITE" id="PS50865">
    <property type="entry name" value="ZF_MYND_2"/>
    <property type="match status" value="1"/>
</dbReference>
<comment type="caution">
    <text evidence="6">The sequence shown here is derived from an EMBL/GenBank/DDBJ whole genome shotgun (WGS) entry which is preliminary data.</text>
</comment>
<sequence>MQRPIDCSVHRCSFCRVPGDNLLRCSGCKAATYCNQQHQADAWSSHKALCKAIQKGLKKLEVEKRKIENNPADSWWPGNLFETSAGHFWGIIDTRDYMRARLHVAWELQKVTSREAVKTSLNHFRDMIRLNRSDNMGVRNTIPGLYVRLKKDQEAYDFLKWYATEGSRSDYDWANLDLPFLNLKDQDAMENLAYFKEKYDLSAVVVMCLIQLRMLLDLQDIKEGTRDPSDLLSLRSGIWKKRPELLRADELEHRISTLQSRVDILFKRATNINKHFWVSLLNYEDNLSILLDYFSSGDASGAIMSVQNAGRPWIETDGVDDFEPLHVAPSQSSDGMYVNPQIEMLQYLSPSSLPDQVDHSPTLGDAAGAAEGTTISVSTAFNIETLIHESPPDIVFSTSDSVLFYGHTGVILARSPHAFQGVLGGGTMSGGSSADTANHIDIPSDEFNIIMHMLYDTSPAAHSPSLQTIIQAIDRTPLLNIDPKIYIVSGTHIFALLESYVPLRPLDIYSFAGHHTLHDLATRCSSQLLSFSLTTLTDAQVERMGAVYLKKLLSLHIYRMEELKKILQKVPEFHAVTDSCKFPDQKALSRAWALAAASLIFDASPGKYQ</sequence>
<dbReference type="STRING" id="181874.A0A409X0S4"/>
<dbReference type="Gene3D" id="6.10.140.2220">
    <property type="match status" value="1"/>
</dbReference>
<feature type="domain" description="MYND-type" evidence="5">
    <location>
        <begin position="12"/>
        <end position="50"/>
    </location>
</feature>
<dbReference type="Proteomes" id="UP000284842">
    <property type="component" value="Unassembled WGS sequence"/>
</dbReference>
<evidence type="ECO:0000256" key="2">
    <source>
        <dbReference type="ARBA" id="ARBA00022771"/>
    </source>
</evidence>
<keyword evidence="3" id="KW-0862">Zinc</keyword>
<name>A0A409X0S4_9AGAR</name>
<accession>A0A409X0S4</accession>
<dbReference type="OrthoDB" id="2880862at2759"/>
<organism evidence="6 7">
    <name type="scientific">Panaeolus cyanescens</name>
    <dbReference type="NCBI Taxonomy" id="181874"/>
    <lineage>
        <taxon>Eukaryota</taxon>
        <taxon>Fungi</taxon>
        <taxon>Dikarya</taxon>
        <taxon>Basidiomycota</taxon>
        <taxon>Agaricomycotina</taxon>
        <taxon>Agaricomycetes</taxon>
        <taxon>Agaricomycetidae</taxon>
        <taxon>Agaricales</taxon>
        <taxon>Agaricineae</taxon>
        <taxon>Galeropsidaceae</taxon>
        <taxon>Panaeolus</taxon>
    </lineage>
</organism>
<evidence type="ECO:0000256" key="1">
    <source>
        <dbReference type="ARBA" id="ARBA00022723"/>
    </source>
</evidence>
<keyword evidence="2 4" id="KW-0863">Zinc-finger</keyword>
<dbReference type="InParanoid" id="A0A409X0S4"/>
<evidence type="ECO:0000313" key="6">
    <source>
        <dbReference type="EMBL" id="PPQ84331.1"/>
    </source>
</evidence>
<evidence type="ECO:0000259" key="5">
    <source>
        <dbReference type="PROSITE" id="PS50865"/>
    </source>
</evidence>
<gene>
    <name evidence="6" type="ORF">CVT24_012479</name>
</gene>
<keyword evidence="7" id="KW-1185">Reference proteome</keyword>
<dbReference type="Pfam" id="PF01753">
    <property type="entry name" value="zf-MYND"/>
    <property type="match status" value="1"/>
</dbReference>
<dbReference type="EMBL" id="NHTK01004901">
    <property type="protein sequence ID" value="PPQ84331.1"/>
    <property type="molecule type" value="Genomic_DNA"/>
</dbReference>
<proteinExistence type="predicted"/>
<dbReference type="GO" id="GO:0008270">
    <property type="term" value="F:zinc ion binding"/>
    <property type="evidence" value="ECO:0007669"/>
    <property type="project" value="UniProtKB-KW"/>
</dbReference>
<evidence type="ECO:0000256" key="4">
    <source>
        <dbReference type="PROSITE-ProRule" id="PRU00134"/>
    </source>
</evidence>
<keyword evidence="1" id="KW-0479">Metal-binding</keyword>
<protein>
    <recommendedName>
        <fullName evidence="5">MYND-type domain-containing protein</fullName>
    </recommendedName>
</protein>
<evidence type="ECO:0000256" key="3">
    <source>
        <dbReference type="ARBA" id="ARBA00022833"/>
    </source>
</evidence>
<dbReference type="AlphaFoldDB" id="A0A409X0S4"/>
<dbReference type="InterPro" id="IPR002893">
    <property type="entry name" value="Znf_MYND"/>
</dbReference>
<evidence type="ECO:0000313" key="7">
    <source>
        <dbReference type="Proteomes" id="UP000284842"/>
    </source>
</evidence>
<dbReference type="SUPFAM" id="SSF144232">
    <property type="entry name" value="HIT/MYND zinc finger-like"/>
    <property type="match status" value="1"/>
</dbReference>